<dbReference type="GeneID" id="17250076"/>
<dbReference type="PaxDb" id="2903-EOD03874"/>
<dbReference type="RefSeq" id="XP_005756303.1">
    <property type="nucleotide sequence ID" value="XM_005756246.1"/>
</dbReference>
<dbReference type="PROSITE" id="PS50104">
    <property type="entry name" value="TIR"/>
    <property type="match status" value="1"/>
</dbReference>
<evidence type="ECO:0000259" key="1">
    <source>
        <dbReference type="PROSITE" id="PS50104"/>
    </source>
</evidence>
<dbReference type="STRING" id="2903.R1D593"/>
<organism evidence="2 3">
    <name type="scientific">Emiliania huxleyi (strain CCMP1516)</name>
    <dbReference type="NCBI Taxonomy" id="280463"/>
    <lineage>
        <taxon>Eukaryota</taxon>
        <taxon>Haptista</taxon>
        <taxon>Haptophyta</taxon>
        <taxon>Prymnesiophyceae</taxon>
        <taxon>Isochrysidales</taxon>
        <taxon>Noelaerhabdaceae</taxon>
        <taxon>Emiliania</taxon>
    </lineage>
</organism>
<accession>A0A0D3HXY9</accession>
<proteinExistence type="predicted"/>
<reference evidence="3" key="1">
    <citation type="journal article" date="2013" name="Nature">
        <title>Pan genome of the phytoplankton Emiliania underpins its global distribution.</title>
        <authorList>
            <person name="Read B.A."/>
            <person name="Kegel J."/>
            <person name="Klute M.J."/>
            <person name="Kuo A."/>
            <person name="Lefebvre S.C."/>
            <person name="Maumus F."/>
            <person name="Mayer C."/>
            <person name="Miller J."/>
            <person name="Monier A."/>
            <person name="Salamov A."/>
            <person name="Young J."/>
            <person name="Aguilar M."/>
            <person name="Claverie J.M."/>
            <person name="Frickenhaus S."/>
            <person name="Gonzalez K."/>
            <person name="Herman E.K."/>
            <person name="Lin Y.C."/>
            <person name="Napier J."/>
            <person name="Ogata H."/>
            <person name="Sarno A.F."/>
            <person name="Shmutz J."/>
            <person name="Schroeder D."/>
            <person name="de Vargas C."/>
            <person name="Verret F."/>
            <person name="von Dassow P."/>
            <person name="Valentin K."/>
            <person name="Van de Peer Y."/>
            <person name="Wheeler G."/>
            <person name="Dacks J.B."/>
            <person name="Delwiche C.F."/>
            <person name="Dyhrman S.T."/>
            <person name="Glockner G."/>
            <person name="John U."/>
            <person name="Richards T."/>
            <person name="Worden A.Z."/>
            <person name="Zhang X."/>
            <person name="Grigoriev I.V."/>
            <person name="Allen A.E."/>
            <person name="Bidle K."/>
            <person name="Borodovsky M."/>
            <person name="Bowler C."/>
            <person name="Brownlee C."/>
            <person name="Cock J.M."/>
            <person name="Elias M."/>
            <person name="Gladyshev V.N."/>
            <person name="Groth M."/>
            <person name="Guda C."/>
            <person name="Hadaegh A."/>
            <person name="Iglesias-Rodriguez M.D."/>
            <person name="Jenkins J."/>
            <person name="Jones B.M."/>
            <person name="Lawson T."/>
            <person name="Leese F."/>
            <person name="Lindquist E."/>
            <person name="Lobanov A."/>
            <person name="Lomsadze A."/>
            <person name="Malik S.B."/>
            <person name="Marsh M.E."/>
            <person name="Mackinder L."/>
            <person name="Mock T."/>
            <person name="Mueller-Roeber B."/>
            <person name="Pagarete A."/>
            <person name="Parker M."/>
            <person name="Probert I."/>
            <person name="Quesneville H."/>
            <person name="Raines C."/>
            <person name="Rensing S.A."/>
            <person name="Riano-Pachon D.M."/>
            <person name="Richier S."/>
            <person name="Rokitta S."/>
            <person name="Shiraiwa Y."/>
            <person name="Soanes D.M."/>
            <person name="van der Giezen M."/>
            <person name="Wahlund T.M."/>
            <person name="Williams B."/>
            <person name="Wilson W."/>
            <person name="Wolfe G."/>
            <person name="Wurch L.L."/>
        </authorList>
    </citation>
    <scope>NUCLEOTIDE SEQUENCE</scope>
</reference>
<dbReference type="InterPro" id="IPR035897">
    <property type="entry name" value="Toll_tir_struct_dom_sf"/>
</dbReference>
<dbReference type="Pfam" id="PF13676">
    <property type="entry name" value="TIR_2"/>
    <property type="match status" value="1"/>
</dbReference>
<dbReference type="HOGENOM" id="CLU_290783_0_0_1"/>
<dbReference type="AlphaFoldDB" id="A0A0D3HXY9"/>
<keyword evidence="3" id="KW-1185">Reference proteome</keyword>
<dbReference type="eggNOG" id="ENOG502S3PI">
    <property type="taxonomic scope" value="Eukaryota"/>
</dbReference>
<feature type="domain" description="TIR" evidence="1">
    <location>
        <begin position="795"/>
        <end position="942"/>
    </location>
</feature>
<dbReference type="GO" id="GO:0007165">
    <property type="term" value="P:signal transduction"/>
    <property type="evidence" value="ECO:0007669"/>
    <property type="project" value="InterPro"/>
</dbReference>
<evidence type="ECO:0000313" key="2">
    <source>
        <dbReference type="EnsemblProtists" id="EOD03874"/>
    </source>
</evidence>
<reference evidence="2" key="2">
    <citation type="submission" date="2024-10" db="UniProtKB">
        <authorList>
            <consortium name="EnsemblProtists"/>
        </authorList>
    </citation>
    <scope>IDENTIFICATION</scope>
</reference>
<dbReference type="EnsemblProtists" id="EOD03874">
    <property type="protein sequence ID" value="EOD03874"/>
    <property type="gene ID" value="EMIHUDRAFT_439327"/>
</dbReference>
<evidence type="ECO:0000313" key="3">
    <source>
        <dbReference type="Proteomes" id="UP000013827"/>
    </source>
</evidence>
<dbReference type="SUPFAM" id="SSF52200">
    <property type="entry name" value="Toll/Interleukin receptor TIR domain"/>
    <property type="match status" value="1"/>
</dbReference>
<protein>
    <recommendedName>
        <fullName evidence="1">TIR domain-containing protein</fullName>
    </recommendedName>
</protein>
<dbReference type="Proteomes" id="UP000013827">
    <property type="component" value="Unassembled WGS sequence"/>
</dbReference>
<name>A0A0D3HXY9_EMIH1</name>
<dbReference type="KEGG" id="ehx:EMIHUDRAFT_439327"/>
<sequence length="1052" mass="116402">MIEDVRGILIAGETPEVNGVQIHQDKLGEYIRTGGTMNGRPAYFKDNNTNHMLWFAPASDGPTWYVGKREEFGQPRGWLQVKSDAPTPAEITGTWGVWVAAEKLWKEGREVQCVAVSATPGVYIHGPTPNQLLQDKLGEYRRVQQRVVTERGVYEMVGMQNVMMWYAPGGTWNIGKRDELGQNRGWYQAVSKAISPEGITNWQVWDGANRKWEKALELQAMSVGSKRVAFTGNTPRGINADKLGEFVRRGFRFENGRAVYEAVETSERSMWYCNKYWYIGQPQDVGKPQGWLCCKDDSSCPELCKATWRVSDGQQMVDAEEVACMPVGAMTVMVAGETPSQLNSDKLGEFVRQVGREVNHRPVYSQVGNENRMLWYSVGYWYLGRKDELGKSQGWLCVRDPAPAPELTQSIWRVGDGEALHDAPHVKCAAIGARCIEVLGEPVGHLHKDKMGEFKMIAAQEVNGKLVYEKDPSVSHMVWAANGYWYVGKRDELGKQAGWMQVRDSSSLPEEICGVWQIWNQSEKRWMASEGVRVTAVGNIQVSVSGPMPPSCSLHADKLGEFIRLKGQEANGYCIYKKREEDTMLWHAGGAWWVGPPASLAKQAGYWRCRDAARIPEATRSAWEVGDGTRWHVAERVRCSEYLMPRLVLKGPTPEDRHQDKLGTYMLADETVNDRPCYHQLGNPSRMMWFLTPYWYIGKSVERGLGQGWVQVRSLAHVPEQIAGTWAIWNSSEKVWLDAADLHIQADASARAAAERVANEPLPLPKAQAEEAIMVVEEARPQASVVSISSQQVEQRHDVFLTHDWGTDGEGRRAQERVAAITRALRGRGLRVCFDDERMQGNVVAKMCSGIDDSDVIVVFVSQNYIERVAGRAGPQDHCKKEFEYAERTKGADRLLSVVVEPAVRDTRSWRGGVGMVLGSRPFFDLSVEEASREWEAAVSALYDEVLKLQGFEVYASEAHPAAGSGLAGLPGAGGGATAVAAGGAGGGLAATPADGQLTMVQKVEKIRNQLGLEQKLGIGAAIAEANASLGIEPAGALHVQVERLLAELGMA</sequence>
<dbReference type="InterPro" id="IPR000157">
    <property type="entry name" value="TIR_dom"/>
</dbReference>
<dbReference type="Gene3D" id="3.40.50.10140">
    <property type="entry name" value="Toll/interleukin-1 receptor homology (TIR) domain"/>
    <property type="match status" value="1"/>
</dbReference>